<dbReference type="AlphaFoldDB" id="A0A2T4BH99"/>
<dbReference type="Proteomes" id="UP000241546">
    <property type="component" value="Unassembled WGS sequence"/>
</dbReference>
<organism evidence="5 6">
    <name type="scientific">Trichoderma citrinoviride</name>
    <dbReference type="NCBI Taxonomy" id="58853"/>
    <lineage>
        <taxon>Eukaryota</taxon>
        <taxon>Fungi</taxon>
        <taxon>Dikarya</taxon>
        <taxon>Ascomycota</taxon>
        <taxon>Pezizomycotina</taxon>
        <taxon>Sordariomycetes</taxon>
        <taxon>Hypocreomycetidae</taxon>
        <taxon>Hypocreales</taxon>
        <taxon>Hypocreaceae</taxon>
        <taxon>Trichoderma</taxon>
    </lineage>
</organism>
<dbReference type="OrthoDB" id="276151at2759"/>
<proteinExistence type="predicted"/>
<dbReference type="RefSeq" id="XP_024752016.1">
    <property type="nucleotide sequence ID" value="XM_024898134.1"/>
</dbReference>
<keyword evidence="6" id="KW-1185">Reference proteome</keyword>
<sequence length="274" mass="30113">MTDGPTRLRDTFASKPVSAHNDAWDALYADSFHPWDRAGPSLALADLLAQRTDLIPPSQPRRRRLALVPGCGRGHDVLLLSALGYDVVGLDYSPRALELARENKERADAEGRYAEYGDKDGGGGVGSGRVTWVSGDFFGNGWQSDAGANKFDLIFDYTFLCALQPSERPRWAKRMSQLLSPGGQLICLEFPSGKPLSLQGPPWGVWPEVYEALLEHPGEPIEYADDGNVKPGSVPRLPHPDGLHRVCLVKPRRTHKAGTNEDGSVRDFISVWSR</sequence>
<evidence type="ECO:0000313" key="6">
    <source>
        <dbReference type="Proteomes" id="UP000241546"/>
    </source>
</evidence>
<evidence type="ECO:0000256" key="1">
    <source>
        <dbReference type="ARBA" id="ARBA00022553"/>
    </source>
</evidence>
<evidence type="ECO:0000313" key="5">
    <source>
        <dbReference type="EMBL" id="PTB68696.1"/>
    </source>
</evidence>
<dbReference type="GO" id="GO:0032259">
    <property type="term" value="P:methylation"/>
    <property type="evidence" value="ECO:0007669"/>
    <property type="project" value="UniProtKB-KW"/>
</dbReference>
<dbReference type="PROSITE" id="PS51585">
    <property type="entry name" value="SAM_MT_TPMT"/>
    <property type="match status" value="1"/>
</dbReference>
<dbReference type="CDD" id="cd02440">
    <property type="entry name" value="AdoMet_MTases"/>
    <property type="match status" value="1"/>
</dbReference>
<dbReference type="EMBL" id="KZ680209">
    <property type="protein sequence ID" value="PTB68696.1"/>
    <property type="molecule type" value="Genomic_DNA"/>
</dbReference>
<keyword evidence="2 5" id="KW-0489">Methyltransferase</keyword>
<dbReference type="Gene3D" id="3.40.50.150">
    <property type="entry name" value="Vaccinia Virus protein VP39"/>
    <property type="match status" value="1"/>
</dbReference>
<dbReference type="GeneID" id="36606252"/>
<dbReference type="Pfam" id="PF05724">
    <property type="entry name" value="TPMT"/>
    <property type="match status" value="1"/>
</dbReference>
<dbReference type="PANTHER" id="PTHR32183:SF11">
    <property type="entry name" value="THIOL METHYLTRANSFERASE 2-RELATED"/>
    <property type="match status" value="1"/>
</dbReference>
<protein>
    <submittedName>
        <fullName evidence="5">S-adenosyl-L-methionine-dependent methyltransferase</fullName>
    </submittedName>
</protein>
<keyword evidence="3 5" id="KW-0808">Transferase</keyword>
<evidence type="ECO:0000256" key="4">
    <source>
        <dbReference type="ARBA" id="ARBA00022691"/>
    </source>
</evidence>
<dbReference type="InterPro" id="IPR008854">
    <property type="entry name" value="TPMT"/>
</dbReference>
<dbReference type="PANTHER" id="PTHR32183">
    <property type="match status" value="1"/>
</dbReference>
<gene>
    <name evidence="5" type="ORF">BBK36DRAFT_48643</name>
</gene>
<evidence type="ECO:0000256" key="2">
    <source>
        <dbReference type="ARBA" id="ARBA00022603"/>
    </source>
</evidence>
<name>A0A2T4BH99_9HYPO</name>
<evidence type="ECO:0000256" key="3">
    <source>
        <dbReference type="ARBA" id="ARBA00022679"/>
    </source>
</evidence>
<dbReference type="GO" id="GO:0008757">
    <property type="term" value="F:S-adenosylmethionine-dependent methyltransferase activity"/>
    <property type="evidence" value="ECO:0007669"/>
    <property type="project" value="InterPro"/>
</dbReference>
<keyword evidence="4" id="KW-0949">S-adenosyl-L-methionine</keyword>
<dbReference type="SUPFAM" id="SSF53335">
    <property type="entry name" value="S-adenosyl-L-methionine-dependent methyltransferases"/>
    <property type="match status" value="1"/>
</dbReference>
<accession>A0A2T4BH99</accession>
<reference evidence="6" key="1">
    <citation type="submission" date="2016-07" db="EMBL/GenBank/DDBJ databases">
        <title>Multiple horizontal gene transfer events from other fungi enriched the ability of initially mycotrophic Trichoderma (Ascomycota) to feed on dead plant biomass.</title>
        <authorList>
            <consortium name="DOE Joint Genome Institute"/>
            <person name="Atanasova L."/>
            <person name="Chenthamara K."/>
            <person name="Zhang J."/>
            <person name="Grujic M."/>
            <person name="Henrissat B."/>
            <person name="Kuo A."/>
            <person name="Aerts A."/>
            <person name="Salamov A."/>
            <person name="Lipzen A."/>
            <person name="Labutti K."/>
            <person name="Barry K."/>
            <person name="Miao Y."/>
            <person name="Rahimi M.J."/>
            <person name="Shen Q."/>
            <person name="Grigoriev I.V."/>
            <person name="Kubicek C.P."/>
            <person name="Druzhinina I.S."/>
        </authorList>
    </citation>
    <scope>NUCLEOTIDE SEQUENCE [LARGE SCALE GENOMIC DNA]</scope>
    <source>
        <strain evidence="6">TUCIM 6016</strain>
    </source>
</reference>
<keyword evidence="1" id="KW-0597">Phosphoprotein</keyword>
<dbReference type="InterPro" id="IPR029063">
    <property type="entry name" value="SAM-dependent_MTases_sf"/>
</dbReference>